<comment type="caution">
    <text evidence="2">The sequence shown here is derived from an EMBL/GenBank/DDBJ whole genome shotgun (WGS) entry which is preliminary data.</text>
</comment>
<protein>
    <submittedName>
        <fullName evidence="2">Uncharacterized protein</fullName>
    </submittedName>
</protein>
<dbReference type="EMBL" id="AMZH03012338">
    <property type="protein sequence ID" value="RRT51230.1"/>
    <property type="molecule type" value="Genomic_DNA"/>
</dbReference>
<accession>A0A426YHU5</accession>
<feature type="region of interest" description="Disordered" evidence="1">
    <location>
        <begin position="1"/>
        <end position="21"/>
    </location>
</feature>
<gene>
    <name evidence="2" type="ORF">B296_00003601</name>
</gene>
<organism evidence="2 3">
    <name type="scientific">Ensete ventricosum</name>
    <name type="common">Abyssinian banana</name>
    <name type="synonym">Musa ensete</name>
    <dbReference type="NCBI Taxonomy" id="4639"/>
    <lineage>
        <taxon>Eukaryota</taxon>
        <taxon>Viridiplantae</taxon>
        <taxon>Streptophyta</taxon>
        <taxon>Embryophyta</taxon>
        <taxon>Tracheophyta</taxon>
        <taxon>Spermatophyta</taxon>
        <taxon>Magnoliopsida</taxon>
        <taxon>Liliopsida</taxon>
        <taxon>Zingiberales</taxon>
        <taxon>Musaceae</taxon>
        <taxon>Ensete</taxon>
    </lineage>
</organism>
<proteinExistence type="predicted"/>
<name>A0A426YHU5_ENSVE</name>
<reference evidence="2 3" key="1">
    <citation type="journal article" date="2014" name="Agronomy (Basel)">
        <title>A Draft Genome Sequence for Ensete ventricosum, the Drought-Tolerant Tree Against Hunger.</title>
        <authorList>
            <person name="Harrison J."/>
            <person name="Moore K.A."/>
            <person name="Paszkiewicz K."/>
            <person name="Jones T."/>
            <person name="Grant M."/>
            <person name="Ambacheew D."/>
            <person name="Muzemil S."/>
            <person name="Studholme D.J."/>
        </authorList>
    </citation>
    <scope>NUCLEOTIDE SEQUENCE [LARGE SCALE GENOMIC DNA]</scope>
</reference>
<evidence type="ECO:0000313" key="3">
    <source>
        <dbReference type="Proteomes" id="UP000287651"/>
    </source>
</evidence>
<evidence type="ECO:0000256" key="1">
    <source>
        <dbReference type="SAM" id="MobiDB-lite"/>
    </source>
</evidence>
<dbReference type="Proteomes" id="UP000287651">
    <property type="component" value="Unassembled WGS sequence"/>
</dbReference>
<sequence>MSLKNPEACTSGMSSGAPSPMDAKALRDLEVKKTCHDFDFIATEGSLAAIRECYSISKEYALHVLLPGQCPLRDKIMQRYDQELLGAPLQ</sequence>
<evidence type="ECO:0000313" key="2">
    <source>
        <dbReference type="EMBL" id="RRT51230.1"/>
    </source>
</evidence>
<dbReference type="AlphaFoldDB" id="A0A426YHU5"/>